<keyword evidence="3" id="KW-1133">Transmembrane helix</keyword>
<organism evidence="5 6">
    <name type="scientific">Oopsacas minuta</name>
    <dbReference type="NCBI Taxonomy" id="111878"/>
    <lineage>
        <taxon>Eukaryota</taxon>
        <taxon>Metazoa</taxon>
        <taxon>Porifera</taxon>
        <taxon>Hexactinellida</taxon>
        <taxon>Hexasterophora</taxon>
        <taxon>Lyssacinosida</taxon>
        <taxon>Leucopsacidae</taxon>
        <taxon>Oopsacas</taxon>
    </lineage>
</organism>
<protein>
    <submittedName>
        <fullName evidence="5">Di-N-acetylchitobiase-like</fullName>
    </submittedName>
</protein>
<dbReference type="InterPro" id="IPR011583">
    <property type="entry name" value="Chitinase_II/V-like_cat"/>
</dbReference>
<dbReference type="EMBL" id="JAKMXF010000343">
    <property type="protein sequence ID" value="KAI6647309.1"/>
    <property type="molecule type" value="Genomic_DNA"/>
</dbReference>
<keyword evidence="3" id="KW-0812">Transmembrane</keyword>
<keyword evidence="6" id="KW-1185">Reference proteome</keyword>
<dbReference type="GO" id="GO:0071816">
    <property type="term" value="P:tail-anchored membrane protein insertion into ER membrane"/>
    <property type="evidence" value="ECO:0007669"/>
    <property type="project" value="InterPro"/>
</dbReference>
<dbReference type="GO" id="GO:0016798">
    <property type="term" value="F:hydrolase activity, acting on glycosyl bonds"/>
    <property type="evidence" value="ECO:0007669"/>
    <property type="project" value="UniProtKB-KW"/>
</dbReference>
<dbReference type="PANTHER" id="PTHR46290:SF1">
    <property type="entry name" value="DI-N-ACETYLCHITOBIASE"/>
    <property type="match status" value="1"/>
</dbReference>
<accession>A0AAV7JET2</accession>
<dbReference type="InterPro" id="IPR001223">
    <property type="entry name" value="Glyco_hydro18_cat"/>
</dbReference>
<dbReference type="PANTHER" id="PTHR46290">
    <property type="entry name" value="DI-N-ACETYLCHITOBIASE"/>
    <property type="match status" value="1"/>
</dbReference>
<comment type="caution">
    <text evidence="5">The sequence shown here is derived from an EMBL/GenBank/DDBJ whole genome shotgun (WGS) entry which is preliminary data.</text>
</comment>
<dbReference type="InterPro" id="IPR028945">
    <property type="entry name" value="Get1"/>
</dbReference>
<gene>
    <name evidence="5" type="ORF">LOD99_12306</name>
</gene>
<evidence type="ECO:0000256" key="1">
    <source>
        <dbReference type="ARBA" id="ARBA00022801"/>
    </source>
</evidence>
<dbReference type="GO" id="GO:0008061">
    <property type="term" value="F:chitin binding"/>
    <property type="evidence" value="ECO:0007669"/>
    <property type="project" value="InterPro"/>
</dbReference>
<dbReference type="Pfam" id="PF04420">
    <property type="entry name" value="CHD5"/>
    <property type="match status" value="1"/>
</dbReference>
<dbReference type="InterPro" id="IPR029070">
    <property type="entry name" value="Chitinase_insertion_sf"/>
</dbReference>
<dbReference type="SMART" id="SM00636">
    <property type="entry name" value="Glyco_18"/>
    <property type="match status" value="1"/>
</dbReference>
<feature type="transmembrane region" description="Helical" evidence="3">
    <location>
        <begin position="93"/>
        <end position="117"/>
    </location>
</feature>
<evidence type="ECO:0000313" key="6">
    <source>
        <dbReference type="Proteomes" id="UP001165289"/>
    </source>
</evidence>
<dbReference type="InterPro" id="IPR017853">
    <property type="entry name" value="GH"/>
</dbReference>
<evidence type="ECO:0000313" key="5">
    <source>
        <dbReference type="EMBL" id="KAI6647309.1"/>
    </source>
</evidence>
<reference evidence="5 6" key="1">
    <citation type="journal article" date="2023" name="BMC Biol.">
        <title>The compact genome of the sponge Oopsacas minuta (Hexactinellida) is lacking key metazoan core genes.</title>
        <authorList>
            <person name="Santini S."/>
            <person name="Schenkelaars Q."/>
            <person name="Jourda C."/>
            <person name="Duchesne M."/>
            <person name="Belahbib H."/>
            <person name="Rocher C."/>
            <person name="Selva M."/>
            <person name="Riesgo A."/>
            <person name="Vervoort M."/>
            <person name="Leys S.P."/>
            <person name="Kodjabachian L."/>
            <person name="Le Bivic A."/>
            <person name="Borchiellini C."/>
            <person name="Claverie J.M."/>
            <person name="Renard E."/>
        </authorList>
    </citation>
    <scope>NUCLEOTIDE SEQUENCE [LARGE SCALE GENOMIC DNA]</scope>
    <source>
        <strain evidence="5">SPO-2</strain>
    </source>
</reference>
<dbReference type="GO" id="GO:0009313">
    <property type="term" value="P:oligosaccharide catabolic process"/>
    <property type="evidence" value="ECO:0007669"/>
    <property type="project" value="TreeGrafter"/>
</dbReference>
<dbReference type="SUPFAM" id="SSF51445">
    <property type="entry name" value="(Trans)glycosidases"/>
    <property type="match status" value="1"/>
</dbReference>
<sequence length="474" mass="54632">MTILIEVNYSQMLVICLSILILEEIKLHMNRITNVLQRIFGGSDYRKVVEIQNKIRELEIEKRNYHSVDQFPKIAKLDRKIIQLELEEKDISLSYYITYGIPILFPITFTVITYTTYFSLIVVYRNTPILTSVYLLKLPSVILLLLAMPTGVEGRKGNKIIAVYSAANADWHKYDLSLITEIIVTSKQIDPDLICLAHVNNVQVHYHVKITSDVIYEKTVQDKWILEQVANIKKQNLDGINVNYQEYAPLKKHSLLIQFVKELYTVLKTASSSYELSYSVSWYLDSDERDIYKELSKYVDYFMVREHDMSSVIAGPPCYPAPNAPIYKIMSSLTEYFQAGVPIDHLVASLPWYGYFLTCQNMTSDGRCVLDKCKEELTEQMCYGDVINKYINTGLTQYNWDSISQSPYLSIELPGTNLTGEYWFDNGQSLSIKTQTISRGGYRGVAGYRADCMMYDGSMEVEVRQMWESLAVFQ</sequence>
<keyword evidence="1" id="KW-0378">Hydrolase</keyword>
<dbReference type="Proteomes" id="UP001165289">
    <property type="component" value="Unassembled WGS sequence"/>
</dbReference>
<dbReference type="Gene3D" id="3.10.50.10">
    <property type="match status" value="1"/>
</dbReference>
<dbReference type="GO" id="GO:0005615">
    <property type="term" value="C:extracellular space"/>
    <property type="evidence" value="ECO:0007669"/>
    <property type="project" value="TreeGrafter"/>
</dbReference>
<dbReference type="Pfam" id="PF00704">
    <property type="entry name" value="Glyco_hydro_18"/>
    <property type="match status" value="1"/>
</dbReference>
<proteinExistence type="predicted"/>
<feature type="transmembrane region" description="Helical" evidence="3">
    <location>
        <begin position="129"/>
        <end position="148"/>
    </location>
</feature>
<dbReference type="PROSITE" id="PS51910">
    <property type="entry name" value="GH18_2"/>
    <property type="match status" value="1"/>
</dbReference>
<keyword evidence="3" id="KW-0472">Membrane</keyword>
<dbReference type="InterPro" id="IPR051887">
    <property type="entry name" value="GH18_Domain-Containing"/>
</dbReference>
<evidence type="ECO:0000256" key="2">
    <source>
        <dbReference type="ARBA" id="ARBA00023295"/>
    </source>
</evidence>
<dbReference type="AlphaFoldDB" id="A0AAV7JET2"/>
<keyword evidence="2" id="KW-0326">Glycosidase</keyword>
<evidence type="ECO:0000256" key="3">
    <source>
        <dbReference type="SAM" id="Phobius"/>
    </source>
</evidence>
<dbReference type="Gene3D" id="3.20.20.80">
    <property type="entry name" value="Glycosidases"/>
    <property type="match status" value="1"/>
</dbReference>
<evidence type="ECO:0000259" key="4">
    <source>
        <dbReference type="PROSITE" id="PS51910"/>
    </source>
</evidence>
<feature type="domain" description="GH18" evidence="4">
    <location>
        <begin position="109"/>
        <end position="474"/>
    </location>
</feature>
<name>A0AAV7JET2_9METZ</name>